<dbReference type="InterPro" id="IPR047960">
    <property type="entry name" value="Transpos_IS1380"/>
</dbReference>
<sequence length="342" mass="39767">MEFDISYTNQEITPWGGMVFLRQMLGKIGFKSQVENCIDLPQPGSNRGYSPVSIIESFLVSIWCGANRFMHTEVTRHDEALKKIFGWKQSPAQDVYKRYFARFTQVTNQQVSDHFYSWIFNSVQFDNYTLDCDSSVLTRYGEQQGAKRGYNPHKPGRASHNPIIAFVSDVKLVANLWLRSGNTGSAEGFIPFLEDTFTKLQNKNISLLRLDSGFFGKDVFDYLEEKEKPINYIVATRFYEPIQRIIAGNQVWTTLDEGIEISELQYKGQLWNKPRRMIVVRQKIEKRPKAAGKMLKLFQDEDYYRQYRYSAYITNLSLSAADVWRLYHGRGDAENRICSLRI</sequence>
<evidence type="ECO:0000259" key="1">
    <source>
        <dbReference type="Pfam" id="PF13701"/>
    </source>
</evidence>
<feature type="domain" description="Transposase DDE" evidence="1">
    <location>
        <begin position="10"/>
        <end position="337"/>
    </location>
</feature>
<reference evidence="2" key="1">
    <citation type="journal article" date="2020" name="Int. J. Syst. Evol. Microbiol.">
        <title>Aquipluma nitroreducens gen. nov. sp. nov., a novel facultatively anaerobic bacterium isolated from a freshwater lake.</title>
        <authorList>
            <person name="Watanabe M."/>
            <person name="Kojima H."/>
            <person name="Fukui M."/>
        </authorList>
    </citation>
    <scope>NUCLEOTIDE SEQUENCE</scope>
    <source>
        <strain evidence="2">MeG22</strain>
    </source>
</reference>
<dbReference type="AlphaFoldDB" id="A0A5K7S434"/>
<dbReference type="Pfam" id="PF13701">
    <property type="entry name" value="DDE_Tnp_1_4"/>
    <property type="match status" value="1"/>
</dbReference>
<evidence type="ECO:0000313" key="2">
    <source>
        <dbReference type="EMBL" id="BBE16259.1"/>
    </source>
</evidence>
<dbReference type="InterPro" id="IPR025668">
    <property type="entry name" value="Tnp_DDE_dom"/>
</dbReference>
<dbReference type="Proteomes" id="UP001193389">
    <property type="component" value="Chromosome"/>
</dbReference>
<gene>
    <name evidence="2" type="ORF">AQPE_0396</name>
</gene>
<dbReference type="NCBIfam" id="NF033539">
    <property type="entry name" value="transpos_IS1380"/>
    <property type="match status" value="1"/>
</dbReference>
<evidence type="ECO:0000313" key="3">
    <source>
        <dbReference type="Proteomes" id="UP001193389"/>
    </source>
</evidence>
<name>A0A5K7S434_9BACT</name>
<protein>
    <submittedName>
        <fullName evidence="2">IS1380-Spn1, transposase</fullName>
    </submittedName>
</protein>
<keyword evidence="3" id="KW-1185">Reference proteome</keyword>
<organism evidence="2 3">
    <name type="scientific">Aquipluma nitroreducens</name>
    <dbReference type="NCBI Taxonomy" id="2010828"/>
    <lineage>
        <taxon>Bacteria</taxon>
        <taxon>Pseudomonadati</taxon>
        <taxon>Bacteroidota</taxon>
        <taxon>Bacteroidia</taxon>
        <taxon>Marinilabiliales</taxon>
        <taxon>Prolixibacteraceae</taxon>
        <taxon>Aquipluma</taxon>
    </lineage>
</organism>
<dbReference type="RefSeq" id="WP_318349349.1">
    <property type="nucleotide sequence ID" value="NZ_AP018694.1"/>
</dbReference>
<dbReference type="KEGG" id="anf:AQPE_0396"/>
<proteinExistence type="predicted"/>
<dbReference type="EMBL" id="AP018694">
    <property type="protein sequence ID" value="BBE16259.1"/>
    <property type="molecule type" value="Genomic_DNA"/>
</dbReference>
<accession>A0A5K7S434</accession>